<dbReference type="Pfam" id="PF00082">
    <property type="entry name" value="Peptidase_S8"/>
    <property type="match status" value="1"/>
</dbReference>
<feature type="signal peptide" evidence="5">
    <location>
        <begin position="1"/>
        <end position="25"/>
    </location>
</feature>
<reference evidence="10" key="1">
    <citation type="journal article" date="2019" name="Int. J. Syst. Evol. Microbiol.">
        <title>The Global Catalogue of Microorganisms (GCM) 10K type strain sequencing project: providing services to taxonomists for standard genome sequencing and annotation.</title>
        <authorList>
            <consortium name="The Broad Institute Genomics Platform"/>
            <consortium name="The Broad Institute Genome Sequencing Center for Infectious Disease"/>
            <person name="Wu L."/>
            <person name="Ma J."/>
        </authorList>
    </citation>
    <scope>NUCLEOTIDE SEQUENCE [LARGE SCALE GENOMIC DNA]</scope>
    <source>
        <strain evidence="10">JCM 18392</strain>
    </source>
</reference>
<evidence type="ECO:0000256" key="5">
    <source>
        <dbReference type="SAM" id="SignalP"/>
    </source>
</evidence>
<dbReference type="PANTHER" id="PTHR10795">
    <property type="entry name" value="PROPROTEIN CONVERTASE SUBTILISIN/KEXIN"/>
    <property type="match status" value="1"/>
</dbReference>
<dbReference type="Pfam" id="PF04151">
    <property type="entry name" value="PPC"/>
    <property type="match status" value="1"/>
</dbReference>
<dbReference type="RefSeq" id="WP_425563074.1">
    <property type="nucleotide sequence ID" value="NZ_BAABJY010000002.1"/>
</dbReference>
<organism evidence="9 10">
    <name type="scientific">Luteimonas vadosa</name>
    <dbReference type="NCBI Taxonomy" id="1165507"/>
    <lineage>
        <taxon>Bacteria</taxon>
        <taxon>Pseudomonadati</taxon>
        <taxon>Pseudomonadota</taxon>
        <taxon>Gammaproteobacteria</taxon>
        <taxon>Lysobacterales</taxon>
        <taxon>Lysobacteraceae</taxon>
        <taxon>Luteimonas</taxon>
    </lineage>
</organism>
<dbReference type="EMBL" id="BAABJY010000002">
    <property type="protein sequence ID" value="GAA4866306.1"/>
    <property type="molecule type" value="Genomic_DNA"/>
</dbReference>
<sequence>MSIRFSGLKAAFAVAALTVVAGVSAQSGPAKPATSAAEQAQKMHIVMFREAPLATYGGEISGLPAAPRYNNGKRAGRIDVKSAAAAAYVGNLKKRQQQHEREIASDIGRSLNIHSRMQHAVNAIVVDLSPVEAAQLKRSTDIMLVEAYHEYVQDTDAGPALIGAPAVWANGTGLPPGLRTDETGPAQGEGIVFGILDSGINFNSPSFAAIDGYGYQHTNPLGAGTFLGACAPGGIDDGACNDKLIGGYDFVCGAPANTCNSPATILEEPSFVDNNGHGSHTAGTAAGNQRDATFRGAPVHISGVAPRANIVAYDICYTRRSDGNGLCPNVSAVAAVNQSIADGVVDVINYSIGGGASPWTESVSIAFLNATDAGIYIAASAGNSGPGASTLGHNEPWVASTAAATHDRLGFDFPLSVTGPAPVPAALATIYATPGVSSVPHTTAIPGTTPLVVSAGINTANDGCNAFAAGTFQSAIAVIRRGSCAFSIKTNNAAAAGAIAVVIANNGAGGLSPSVPGTTIPAFGITQVDGDALASFASGKTGLTGGIGYPAVPSPGVPDVLASFSSRGPAAFDVLKPDLTAPGVQILAAYAGPPDALAMINGTSMSSPHQAGAAGLLRQLHPTWSVPELKSALALTATQGVLLEDGVTPAGPFARGSGRVQVDAAARAGLVMHETADNYYLAYPGFGGVPSSLNQPSMANGECRASCSFTRVFRSTRKNSQSFLVSLEGLNGSVSLGKFNVKAFRTQTLRVTIDSSQLPIGAWSFGTLVLTPEEPGNNSSPTLRLPIAVKAAKVVLPLLEVGNLSLQSGQSQFFPVNVPAGASSLVVKTVGPNGDADIIVRNPSSVVACTGFSASSNEACTIANPVAGAWNVELAAFAAFTGVTLTVGYTQ</sequence>
<dbReference type="Gene3D" id="2.60.120.380">
    <property type="match status" value="1"/>
</dbReference>
<dbReference type="PROSITE" id="PS00138">
    <property type="entry name" value="SUBTILASE_SER"/>
    <property type="match status" value="1"/>
</dbReference>
<dbReference type="InterPro" id="IPR045051">
    <property type="entry name" value="SBT"/>
</dbReference>
<evidence type="ECO:0000256" key="3">
    <source>
        <dbReference type="ARBA" id="ARBA00022825"/>
    </source>
</evidence>
<feature type="chain" id="PRO_5045592326" description="Protease domain-containing protein" evidence="5">
    <location>
        <begin position="26"/>
        <end position="891"/>
    </location>
</feature>
<name>A0ABP9E4I5_9GAMM</name>
<accession>A0ABP9E4I5</accession>
<keyword evidence="10" id="KW-1185">Reference proteome</keyword>
<dbReference type="Gene3D" id="3.40.50.200">
    <property type="entry name" value="Peptidase S8/S53 domain"/>
    <property type="match status" value="1"/>
</dbReference>
<feature type="domain" description="PA" evidence="7">
    <location>
        <begin position="448"/>
        <end position="533"/>
    </location>
</feature>
<keyword evidence="1 4" id="KW-0645">Protease</keyword>
<evidence type="ECO:0000259" key="8">
    <source>
        <dbReference type="Pfam" id="PF04151"/>
    </source>
</evidence>
<feature type="domain" description="Peptidase C-terminal archaeal/bacterial" evidence="8">
    <location>
        <begin position="811"/>
        <end position="874"/>
    </location>
</feature>
<evidence type="ECO:0008006" key="11">
    <source>
        <dbReference type="Google" id="ProtNLM"/>
    </source>
</evidence>
<dbReference type="Pfam" id="PF02225">
    <property type="entry name" value="PA"/>
    <property type="match status" value="1"/>
</dbReference>
<comment type="caution">
    <text evidence="9">The sequence shown here is derived from an EMBL/GenBank/DDBJ whole genome shotgun (WGS) entry which is preliminary data.</text>
</comment>
<gene>
    <name evidence="9" type="ORF">GCM10023332_18120</name>
</gene>
<dbReference type="PRINTS" id="PR00723">
    <property type="entry name" value="SUBTILISIN"/>
</dbReference>
<protein>
    <recommendedName>
        <fullName evidence="11">Protease domain-containing protein</fullName>
    </recommendedName>
</protein>
<dbReference type="Gene3D" id="3.50.30.30">
    <property type="match status" value="1"/>
</dbReference>
<dbReference type="InterPro" id="IPR003137">
    <property type="entry name" value="PA_domain"/>
</dbReference>
<proteinExistence type="inferred from homology"/>
<evidence type="ECO:0000259" key="6">
    <source>
        <dbReference type="Pfam" id="PF00082"/>
    </source>
</evidence>
<feature type="active site" description="Charge relay system" evidence="4">
    <location>
        <position position="604"/>
    </location>
</feature>
<dbReference type="InterPro" id="IPR036852">
    <property type="entry name" value="Peptidase_S8/S53_dom_sf"/>
</dbReference>
<evidence type="ECO:0000313" key="9">
    <source>
        <dbReference type="EMBL" id="GAA4866306.1"/>
    </source>
</evidence>
<feature type="domain" description="Peptidase S8/S53" evidence="6">
    <location>
        <begin position="188"/>
        <end position="640"/>
    </location>
</feature>
<evidence type="ECO:0000256" key="4">
    <source>
        <dbReference type="PROSITE-ProRule" id="PRU01240"/>
    </source>
</evidence>
<dbReference type="InterPro" id="IPR046450">
    <property type="entry name" value="PA_dom_sf"/>
</dbReference>
<dbReference type="Proteomes" id="UP001501323">
    <property type="component" value="Unassembled WGS sequence"/>
</dbReference>
<dbReference type="InterPro" id="IPR015500">
    <property type="entry name" value="Peptidase_S8_subtilisin-rel"/>
</dbReference>
<keyword evidence="3 4" id="KW-0720">Serine protease</keyword>
<dbReference type="InterPro" id="IPR000209">
    <property type="entry name" value="Peptidase_S8/S53_dom"/>
</dbReference>
<keyword evidence="2 4" id="KW-0378">Hydrolase</keyword>
<dbReference type="PROSITE" id="PS51892">
    <property type="entry name" value="SUBTILASE"/>
    <property type="match status" value="1"/>
</dbReference>
<dbReference type="SUPFAM" id="SSF52743">
    <property type="entry name" value="Subtilisin-like"/>
    <property type="match status" value="1"/>
</dbReference>
<evidence type="ECO:0000256" key="2">
    <source>
        <dbReference type="ARBA" id="ARBA00022801"/>
    </source>
</evidence>
<feature type="active site" description="Charge relay system" evidence="4">
    <location>
        <position position="277"/>
    </location>
</feature>
<comment type="similarity">
    <text evidence="4">Belongs to the peptidase S8 family.</text>
</comment>
<evidence type="ECO:0000256" key="1">
    <source>
        <dbReference type="ARBA" id="ARBA00022670"/>
    </source>
</evidence>
<dbReference type="SUPFAM" id="SSF52025">
    <property type="entry name" value="PA domain"/>
    <property type="match status" value="1"/>
</dbReference>
<dbReference type="InterPro" id="IPR007280">
    <property type="entry name" value="Peptidase_C_arc/bac"/>
</dbReference>
<evidence type="ECO:0000259" key="7">
    <source>
        <dbReference type="Pfam" id="PF02225"/>
    </source>
</evidence>
<evidence type="ECO:0000313" key="10">
    <source>
        <dbReference type="Proteomes" id="UP001501323"/>
    </source>
</evidence>
<feature type="active site" description="Charge relay system" evidence="4">
    <location>
        <position position="197"/>
    </location>
</feature>
<keyword evidence="5" id="KW-0732">Signal</keyword>
<dbReference type="InterPro" id="IPR023828">
    <property type="entry name" value="Peptidase_S8_Ser-AS"/>
</dbReference>